<gene>
    <name evidence="5" type="primary">cofC</name>
    <name evidence="6" type="ORF">AUR64_15160</name>
</gene>
<comment type="caution">
    <text evidence="6">The sequence shown here is derived from an EMBL/GenBank/DDBJ whole genome shotgun (WGS) entry which is preliminary data.</text>
</comment>
<dbReference type="PANTHER" id="PTHR40392:SF1">
    <property type="entry name" value="2-PHOSPHO-L-LACTATE GUANYLYLTRANSFERASE"/>
    <property type="match status" value="1"/>
</dbReference>
<dbReference type="NCBIfam" id="TIGR03552">
    <property type="entry name" value="F420_cofC"/>
    <property type="match status" value="1"/>
</dbReference>
<keyword evidence="4 5" id="KW-0342">GTP-binding</keyword>
<dbReference type="UniPathway" id="UPA00071"/>
<keyword evidence="3 5" id="KW-0547">Nucleotide-binding</keyword>
<dbReference type="Proteomes" id="UP000054387">
    <property type="component" value="Unassembled WGS sequence"/>
</dbReference>
<dbReference type="AlphaFoldDB" id="A0A0W1R6T2"/>
<proteinExistence type="inferred from homology"/>
<sequence>MAVLVPYAAARPKTRLSDFLDSPERVSFSRAMLADVVDAVVDSGGNPTVLATEPVELDADATVEVDDRPLSTAVNDRLAAAADDGDDSTAVVMSDLALATPRVLSRFFDADGDLVVAPGRGGGTNALVVRHPEFRVDYHGTSYLDHLRVARDIGASVREFDSMRLSTDIDEPEDLVEVLLHTDGRARDWLLDAGFTVDVRKGRVGVRRER</sequence>
<evidence type="ECO:0000313" key="7">
    <source>
        <dbReference type="Proteomes" id="UP000054387"/>
    </source>
</evidence>
<dbReference type="InterPro" id="IPR029044">
    <property type="entry name" value="Nucleotide-diphossugar_trans"/>
</dbReference>
<keyword evidence="7" id="KW-1185">Reference proteome</keyword>
<dbReference type="HAMAP" id="MF_02114">
    <property type="entry name" value="CofC"/>
    <property type="match status" value="1"/>
</dbReference>
<dbReference type="Pfam" id="PF01983">
    <property type="entry name" value="CofC"/>
    <property type="match status" value="1"/>
</dbReference>
<evidence type="ECO:0000256" key="1">
    <source>
        <dbReference type="ARBA" id="ARBA00022679"/>
    </source>
</evidence>
<dbReference type="GO" id="GO:0043814">
    <property type="term" value="F:phospholactate guanylyltransferase activity"/>
    <property type="evidence" value="ECO:0007669"/>
    <property type="project" value="UniProtKB-EC"/>
</dbReference>
<comment type="subunit">
    <text evidence="5">Homodimer.</text>
</comment>
<evidence type="ECO:0000256" key="4">
    <source>
        <dbReference type="ARBA" id="ARBA00023134"/>
    </source>
</evidence>
<organism evidence="6 7">
    <name type="scientific">Haloprofundus marisrubri</name>
    <dbReference type="NCBI Taxonomy" id="1514971"/>
    <lineage>
        <taxon>Archaea</taxon>
        <taxon>Methanobacteriati</taxon>
        <taxon>Methanobacteriota</taxon>
        <taxon>Stenosarchaea group</taxon>
        <taxon>Halobacteria</taxon>
        <taxon>Halobacteriales</taxon>
        <taxon>Haloferacaceae</taxon>
        <taxon>Haloprofundus</taxon>
    </lineage>
</organism>
<dbReference type="GO" id="GO:0052645">
    <property type="term" value="P:F420-0 metabolic process"/>
    <property type="evidence" value="ECO:0007669"/>
    <property type="project" value="UniProtKB-UniRule"/>
</dbReference>
<evidence type="ECO:0000256" key="2">
    <source>
        <dbReference type="ARBA" id="ARBA00022695"/>
    </source>
</evidence>
<dbReference type="Gene3D" id="6.10.140.50">
    <property type="match status" value="1"/>
</dbReference>
<dbReference type="STRING" id="1514971.AUR64_15160"/>
<accession>A0A0W1R6T2</accession>
<name>A0A0W1R6T2_9EURY</name>
<dbReference type="PANTHER" id="PTHR40392">
    <property type="entry name" value="2-PHOSPHO-L-LACTATE GUANYLYLTRANSFERASE"/>
    <property type="match status" value="1"/>
</dbReference>
<evidence type="ECO:0000256" key="5">
    <source>
        <dbReference type="HAMAP-Rule" id="MF_02114"/>
    </source>
</evidence>
<protein>
    <recommendedName>
        <fullName evidence="5">2-phospho-L-lactate guanylyltransferase</fullName>
        <shortName evidence="5">LP guanylyltransferase</shortName>
        <ecNumber evidence="5">2.7.7.68</ecNumber>
    </recommendedName>
</protein>
<dbReference type="Gene3D" id="3.90.550.10">
    <property type="entry name" value="Spore Coat Polysaccharide Biosynthesis Protein SpsA, Chain A"/>
    <property type="match status" value="1"/>
</dbReference>
<evidence type="ECO:0000256" key="3">
    <source>
        <dbReference type="ARBA" id="ARBA00022741"/>
    </source>
</evidence>
<reference evidence="6 7" key="1">
    <citation type="submission" date="2015-12" db="EMBL/GenBank/DDBJ databases">
        <title>Haloprofundus marisrubri gen. nov., sp. nov., an extremely halophilic archaeon isolated from the Discovery deep brine-seawater interface in the Red Sea.</title>
        <authorList>
            <person name="Zhang G."/>
            <person name="Stingl U."/>
            <person name="Rashid M."/>
        </authorList>
    </citation>
    <scope>NUCLEOTIDE SEQUENCE [LARGE SCALE GENOMIC DNA]</scope>
    <source>
        <strain evidence="6 7">SB9</strain>
    </source>
</reference>
<comment type="function">
    <text evidence="5">Guanylyltransferase that catalyzes the activation of (2S)-2-phospholactate (2-PL) as (2S)-lactyl-2-diphospho-5'-guanosine, via the condensation of 2-PL with GTP. It is involved in the biosynthesis of coenzyme F420, a hydride carrier cofactor.</text>
</comment>
<dbReference type="RefSeq" id="WP_058582287.1">
    <property type="nucleotide sequence ID" value="NZ_LOPU01000029.1"/>
</dbReference>
<dbReference type="EC" id="2.7.7.68" evidence="5"/>
<dbReference type="EMBL" id="LOPU01000029">
    <property type="protein sequence ID" value="KTG09134.1"/>
    <property type="molecule type" value="Genomic_DNA"/>
</dbReference>
<dbReference type="GO" id="GO:0005525">
    <property type="term" value="F:GTP binding"/>
    <property type="evidence" value="ECO:0007669"/>
    <property type="project" value="UniProtKB-KW"/>
</dbReference>
<dbReference type="OrthoDB" id="11179at2157"/>
<dbReference type="InterPro" id="IPR002835">
    <property type="entry name" value="CofC"/>
</dbReference>
<comment type="pathway">
    <text evidence="5">Cofactor biosynthesis; coenzyme F420 biosynthesis.</text>
</comment>
<comment type="catalytic activity">
    <reaction evidence="5">
        <text>(2S)-2-phospholactate + GTP + H(+) = (2S)-lactyl-2-diphospho-5'-guanosine + diphosphate</text>
        <dbReference type="Rhea" id="RHEA:63424"/>
        <dbReference type="ChEBI" id="CHEBI:15378"/>
        <dbReference type="ChEBI" id="CHEBI:33019"/>
        <dbReference type="ChEBI" id="CHEBI:37565"/>
        <dbReference type="ChEBI" id="CHEBI:59435"/>
        <dbReference type="ChEBI" id="CHEBI:59906"/>
        <dbReference type="EC" id="2.7.7.68"/>
    </reaction>
</comment>
<keyword evidence="2 5" id="KW-0548">Nucleotidyltransferase</keyword>
<evidence type="ECO:0000313" key="6">
    <source>
        <dbReference type="EMBL" id="KTG09134.1"/>
    </source>
</evidence>
<comment type="similarity">
    <text evidence="5">Belongs to the CofC family.</text>
</comment>
<keyword evidence="1 5" id="KW-0808">Transferase</keyword>
<dbReference type="SUPFAM" id="SSF53448">
    <property type="entry name" value="Nucleotide-diphospho-sugar transferases"/>
    <property type="match status" value="1"/>
</dbReference>